<name>A0A077WF30_9FUNG</name>
<feature type="binding site" evidence="9">
    <location>
        <position position="248"/>
    </location>
    <ligand>
        <name>ATP</name>
        <dbReference type="ChEBI" id="CHEBI:30616"/>
    </ligand>
</feature>
<proteinExistence type="predicted"/>
<evidence type="ECO:0000313" key="12">
    <source>
        <dbReference type="EMBL" id="CDS06251.1"/>
    </source>
</evidence>
<evidence type="ECO:0000256" key="10">
    <source>
        <dbReference type="SAM" id="MobiDB-lite"/>
    </source>
</evidence>
<evidence type="ECO:0000256" key="8">
    <source>
        <dbReference type="ARBA" id="ARBA00048679"/>
    </source>
</evidence>
<evidence type="ECO:0000256" key="6">
    <source>
        <dbReference type="ARBA" id="ARBA00022840"/>
    </source>
</evidence>
<dbReference type="Pfam" id="PF00069">
    <property type="entry name" value="Pkinase"/>
    <property type="match status" value="1"/>
</dbReference>
<evidence type="ECO:0000256" key="9">
    <source>
        <dbReference type="PROSITE-ProRule" id="PRU10141"/>
    </source>
</evidence>
<dbReference type="InterPro" id="IPR011009">
    <property type="entry name" value="Kinase-like_dom_sf"/>
</dbReference>
<dbReference type="EMBL" id="LK023319">
    <property type="protein sequence ID" value="CDS06251.1"/>
    <property type="molecule type" value="Genomic_DNA"/>
</dbReference>
<feature type="region of interest" description="Disordered" evidence="10">
    <location>
        <begin position="179"/>
        <end position="199"/>
    </location>
</feature>
<protein>
    <recommendedName>
        <fullName evidence="1">non-specific serine/threonine protein kinase</fullName>
        <ecNumber evidence="1">2.7.11.1</ecNumber>
    </recommendedName>
</protein>
<keyword evidence="5" id="KW-0418">Kinase</keyword>
<evidence type="ECO:0000256" key="5">
    <source>
        <dbReference type="ARBA" id="ARBA00022777"/>
    </source>
</evidence>
<feature type="region of interest" description="Disordered" evidence="10">
    <location>
        <begin position="12"/>
        <end position="122"/>
    </location>
</feature>
<dbReference type="GO" id="GO:0005524">
    <property type="term" value="F:ATP binding"/>
    <property type="evidence" value="ECO:0007669"/>
    <property type="project" value="UniProtKB-UniRule"/>
</dbReference>
<evidence type="ECO:0000256" key="2">
    <source>
        <dbReference type="ARBA" id="ARBA00022527"/>
    </source>
</evidence>
<dbReference type="InterPro" id="IPR008271">
    <property type="entry name" value="Ser/Thr_kinase_AS"/>
</dbReference>
<dbReference type="GO" id="GO:0005829">
    <property type="term" value="C:cytosol"/>
    <property type="evidence" value="ECO:0007669"/>
    <property type="project" value="TreeGrafter"/>
</dbReference>
<dbReference type="PANTHER" id="PTHR24343:SF137">
    <property type="entry name" value="SERINE_THREONINE-PROTEIN KINASE HRK1"/>
    <property type="match status" value="1"/>
</dbReference>
<dbReference type="SMART" id="SM00220">
    <property type="entry name" value="S_TKc"/>
    <property type="match status" value="1"/>
</dbReference>
<sequence>MHSLLLQHDIASTERSLPSSPLISPDVVTHTNANSHHLHSSHESNSSKDLPDLTRLLQKVGSSRSKHPYPAVKPTSPPTSSTASSSSSSSSSFSQPSTAPSSTPNPRHSPVIPTPIPQHHYQRPQLPHRTACSSLPAQFVFKKPEYNEEYQRTHFHHLTTDAKDSFLGWSDLRRFFVSDTSPSTSSSSSSNNDSSSHGKALEADVIGNQFRHDIESRYGRWGRYIGKGAGGCVRLIHRSADSRPVAVKQFRKQLPHESDKDYIKKVTAEFCIGSTLQHPNVIQTLDIIQDGPNFYEIMEYAPNDMFNIVMSGMMSHEEIGCCWRQMLQGLEYLHSMGIAHRDLKLDNLVLDHQGILKIIDFGCSCVFKYPFEKTTVRSKGIYGSEPYIAPEQYTQTTYDPVKSDVWSCGIILFCMIIQRFPWQVPRMSNPAFRAFATNPTQQQFRILRMLPRESRSVMASILELDPSRRPSVKAILNNDNWVKNIDVCTIDTPGAHHVHHVQEASSCTNERGNLVIMTSEPPGYVAEKERRKQRMKASVNTSSSPSSPSTSNKSSPGSFNQALKVA</sequence>
<keyword evidence="2" id="KW-0723">Serine/threonine-protein kinase</keyword>
<comment type="catalytic activity">
    <reaction evidence="8">
        <text>L-seryl-[protein] + ATP = O-phospho-L-seryl-[protein] + ADP + H(+)</text>
        <dbReference type="Rhea" id="RHEA:17989"/>
        <dbReference type="Rhea" id="RHEA-COMP:9863"/>
        <dbReference type="Rhea" id="RHEA-COMP:11604"/>
        <dbReference type="ChEBI" id="CHEBI:15378"/>
        <dbReference type="ChEBI" id="CHEBI:29999"/>
        <dbReference type="ChEBI" id="CHEBI:30616"/>
        <dbReference type="ChEBI" id="CHEBI:83421"/>
        <dbReference type="ChEBI" id="CHEBI:456216"/>
        <dbReference type="EC" id="2.7.11.1"/>
    </reaction>
</comment>
<evidence type="ECO:0000259" key="11">
    <source>
        <dbReference type="PROSITE" id="PS50011"/>
    </source>
</evidence>
<dbReference type="OrthoDB" id="6513151at2759"/>
<keyword evidence="6 9" id="KW-0067">ATP-binding</keyword>
<comment type="catalytic activity">
    <reaction evidence="7">
        <text>L-threonyl-[protein] + ATP = O-phospho-L-threonyl-[protein] + ADP + H(+)</text>
        <dbReference type="Rhea" id="RHEA:46608"/>
        <dbReference type="Rhea" id="RHEA-COMP:11060"/>
        <dbReference type="Rhea" id="RHEA-COMP:11605"/>
        <dbReference type="ChEBI" id="CHEBI:15378"/>
        <dbReference type="ChEBI" id="CHEBI:30013"/>
        <dbReference type="ChEBI" id="CHEBI:30616"/>
        <dbReference type="ChEBI" id="CHEBI:61977"/>
        <dbReference type="ChEBI" id="CHEBI:456216"/>
        <dbReference type="EC" id="2.7.11.1"/>
    </reaction>
</comment>
<dbReference type="GO" id="GO:0004674">
    <property type="term" value="F:protein serine/threonine kinase activity"/>
    <property type="evidence" value="ECO:0007669"/>
    <property type="project" value="UniProtKB-KW"/>
</dbReference>
<feature type="domain" description="Protein kinase" evidence="11">
    <location>
        <begin position="219"/>
        <end position="482"/>
    </location>
</feature>
<reference evidence="12" key="1">
    <citation type="journal article" date="2014" name="Genome Announc.">
        <title>De novo whole-genome sequence and genome annotation of Lichtheimia ramosa.</title>
        <authorList>
            <person name="Linde J."/>
            <person name="Schwartze V."/>
            <person name="Binder U."/>
            <person name="Lass-Florl C."/>
            <person name="Voigt K."/>
            <person name="Horn F."/>
        </authorList>
    </citation>
    <scope>NUCLEOTIDE SEQUENCE</scope>
    <source>
        <strain evidence="12">JMRC FSU:6197</strain>
    </source>
</reference>
<dbReference type="PROSITE" id="PS00108">
    <property type="entry name" value="PROTEIN_KINASE_ST"/>
    <property type="match status" value="1"/>
</dbReference>
<dbReference type="CDD" id="cd13994">
    <property type="entry name" value="STKc_HAL4_like"/>
    <property type="match status" value="1"/>
</dbReference>
<dbReference type="PANTHER" id="PTHR24343">
    <property type="entry name" value="SERINE/THREONINE KINASE"/>
    <property type="match status" value="1"/>
</dbReference>
<dbReference type="SUPFAM" id="SSF56112">
    <property type="entry name" value="Protein kinase-like (PK-like)"/>
    <property type="match status" value="1"/>
</dbReference>
<dbReference type="PROSITE" id="PS50011">
    <property type="entry name" value="PROTEIN_KINASE_DOM"/>
    <property type="match status" value="1"/>
</dbReference>
<feature type="compositionally biased region" description="Low complexity" evidence="10">
    <location>
        <begin position="179"/>
        <end position="195"/>
    </location>
</feature>
<dbReference type="AlphaFoldDB" id="A0A077WF30"/>
<evidence type="ECO:0000256" key="3">
    <source>
        <dbReference type="ARBA" id="ARBA00022679"/>
    </source>
</evidence>
<evidence type="ECO:0000256" key="7">
    <source>
        <dbReference type="ARBA" id="ARBA00047899"/>
    </source>
</evidence>
<evidence type="ECO:0000256" key="1">
    <source>
        <dbReference type="ARBA" id="ARBA00012513"/>
    </source>
</evidence>
<feature type="compositionally biased region" description="Low complexity" evidence="10">
    <location>
        <begin position="538"/>
        <end position="558"/>
    </location>
</feature>
<dbReference type="PROSITE" id="PS00107">
    <property type="entry name" value="PROTEIN_KINASE_ATP"/>
    <property type="match status" value="1"/>
</dbReference>
<dbReference type="EC" id="2.7.11.1" evidence="1"/>
<dbReference type="Gene3D" id="1.10.510.10">
    <property type="entry name" value="Transferase(Phosphotransferase) domain 1"/>
    <property type="match status" value="1"/>
</dbReference>
<keyword evidence="4 9" id="KW-0547">Nucleotide-binding</keyword>
<feature type="compositionally biased region" description="Basic and acidic residues" evidence="10">
    <location>
        <begin position="40"/>
        <end position="52"/>
    </location>
</feature>
<feature type="compositionally biased region" description="Low complexity" evidence="10">
    <location>
        <begin position="78"/>
        <end position="104"/>
    </location>
</feature>
<feature type="compositionally biased region" description="Polar residues" evidence="10">
    <location>
        <begin position="13"/>
        <end position="22"/>
    </location>
</feature>
<feature type="region of interest" description="Disordered" evidence="10">
    <location>
        <begin position="520"/>
        <end position="566"/>
    </location>
</feature>
<keyword evidence="3" id="KW-0808">Transferase</keyword>
<dbReference type="InterPro" id="IPR017441">
    <property type="entry name" value="Protein_kinase_ATP_BS"/>
</dbReference>
<organism evidence="12">
    <name type="scientific">Lichtheimia ramosa</name>
    <dbReference type="NCBI Taxonomy" id="688394"/>
    <lineage>
        <taxon>Eukaryota</taxon>
        <taxon>Fungi</taxon>
        <taxon>Fungi incertae sedis</taxon>
        <taxon>Mucoromycota</taxon>
        <taxon>Mucoromycotina</taxon>
        <taxon>Mucoromycetes</taxon>
        <taxon>Mucorales</taxon>
        <taxon>Lichtheimiaceae</taxon>
        <taxon>Lichtheimia</taxon>
    </lineage>
</organism>
<gene>
    <name evidence="12" type="ORF">LRAMOSA08779</name>
</gene>
<evidence type="ECO:0000256" key="4">
    <source>
        <dbReference type="ARBA" id="ARBA00022741"/>
    </source>
</evidence>
<accession>A0A077WF30</accession>
<dbReference type="InterPro" id="IPR000719">
    <property type="entry name" value="Prot_kinase_dom"/>
</dbReference>